<dbReference type="Pfam" id="PF11578">
    <property type="entry name" value="DUF3237"/>
    <property type="match status" value="1"/>
</dbReference>
<dbReference type="GeneID" id="27335876"/>
<dbReference type="Gene3D" id="2.40.160.20">
    <property type="match status" value="1"/>
</dbReference>
<evidence type="ECO:0000313" key="1">
    <source>
        <dbReference type="EMBL" id="KIW13603.1"/>
    </source>
</evidence>
<dbReference type="OrthoDB" id="2544694at2759"/>
<accession>A0A0D2B3W8</accession>
<keyword evidence="2" id="KW-1185">Reference proteome</keyword>
<sequence length="178" mass="19074">MSGFPSLKPAITLRVKVGDTLPVGSFARGTPLAVVVKNMVLFKLDEILMILKPMVEGTLISEPGFEPSLDAKLAGGAYDFIRADPDGGHMRLDVRSQFKLLVAMYYKGVAAVTPDVQKVLSGAADAKTTDYGHSFITVEFETGSEKYKALETAVFAAAGHFVLEDGAVSVEYKLSQVV</sequence>
<proteinExistence type="predicted"/>
<gene>
    <name evidence="1" type="ORF">PV08_08793</name>
</gene>
<dbReference type="AlphaFoldDB" id="A0A0D2B3W8"/>
<protein>
    <submittedName>
        <fullName evidence="1">Uncharacterized protein</fullName>
    </submittedName>
</protein>
<reference evidence="1 2" key="1">
    <citation type="submission" date="2015-01" db="EMBL/GenBank/DDBJ databases">
        <title>The Genome Sequence of Exophiala spinifera CBS89968.</title>
        <authorList>
            <consortium name="The Broad Institute Genomics Platform"/>
            <person name="Cuomo C."/>
            <person name="de Hoog S."/>
            <person name="Gorbushina A."/>
            <person name="Stielow B."/>
            <person name="Teixiera M."/>
            <person name="Abouelleil A."/>
            <person name="Chapman S.B."/>
            <person name="Priest M."/>
            <person name="Young S.K."/>
            <person name="Wortman J."/>
            <person name="Nusbaum C."/>
            <person name="Birren B."/>
        </authorList>
    </citation>
    <scope>NUCLEOTIDE SEQUENCE [LARGE SCALE GENOMIC DNA]</scope>
    <source>
        <strain evidence="1 2">CBS 89968</strain>
    </source>
</reference>
<dbReference type="VEuPathDB" id="FungiDB:PV08_08793"/>
<evidence type="ECO:0000313" key="2">
    <source>
        <dbReference type="Proteomes" id="UP000053328"/>
    </source>
</evidence>
<dbReference type="EMBL" id="KN847497">
    <property type="protein sequence ID" value="KIW13603.1"/>
    <property type="molecule type" value="Genomic_DNA"/>
</dbReference>
<dbReference type="RefSeq" id="XP_016233819.1">
    <property type="nucleotide sequence ID" value="XM_016383116.1"/>
</dbReference>
<dbReference type="Proteomes" id="UP000053328">
    <property type="component" value="Unassembled WGS sequence"/>
</dbReference>
<organism evidence="1 2">
    <name type="scientific">Exophiala spinifera</name>
    <dbReference type="NCBI Taxonomy" id="91928"/>
    <lineage>
        <taxon>Eukaryota</taxon>
        <taxon>Fungi</taxon>
        <taxon>Dikarya</taxon>
        <taxon>Ascomycota</taxon>
        <taxon>Pezizomycotina</taxon>
        <taxon>Eurotiomycetes</taxon>
        <taxon>Chaetothyriomycetidae</taxon>
        <taxon>Chaetothyriales</taxon>
        <taxon>Herpotrichiellaceae</taxon>
        <taxon>Exophiala</taxon>
    </lineage>
</organism>
<name>A0A0D2B3W8_9EURO</name>
<dbReference type="HOGENOM" id="CLU_096872_1_0_1"/>